<keyword evidence="2" id="KW-0808">Transferase</keyword>
<dbReference type="GO" id="GO:0032259">
    <property type="term" value="P:methylation"/>
    <property type="evidence" value="ECO:0007669"/>
    <property type="project" value="UniProtKB-KW"/>
</dbReference>
<protein>
    <submittedName>
        <fullName evidence="2">SAM-dependent methyltransferase</fullName>
    </submittedName>
</protein>
<dbReference type="SUPFAM" id="SSF53335">
    <property type="entry name" value="S-adenosyl-L-methionine-dependent methyltransferases"/>
    <property type="match status" value="1"/>
</dbReference>
<proteinExistence type="predicted"/>
<name>A0ABS5A865_9PSEU</name>
<keyword evidence="3" id="KW-1185">Reference proteome</keyword>
<sequence length="207" mass="21511">MSGEFDAALLGLADRLQLPGGRSVTLPVTRWQHGPGAADESLLRRCGGPVLDIGCGPGRLVAALAQRGVVALGVDSSPVAVRLATARGAVALCRDVFQRLPGEGRWREVLLADGNIGIGGDPVVLLRRVHGLLAADGTARVEVDPPGTGLDRARVCLAGTDFDWAWVGADAIGLLAAVCGFTVTALVQHSGRWFAVLRKEVVRDAVA</sequence>
<dbReference type="InterPro" id="IPR029063">
    <property type="entry name" value="SAM-dependent_MTases_sf"/>
</dbReference>
<dbReference type="GO" id="GO:0008168">
    <property type="term" value="F:methyltransferase activity"/>
    <property type="evidence" value="ECO:0007669"/>
    <property type="project" value="UniProtKB-KW"/>
</dbReference>
<dbReference type="EMBL" id="JAGIOO010000001">
    <property type="protein sequence ID" value="MBP2472777.1"/>
    <property type="molecule type" value="Genomic_DNA"/>
</dbReference>
<evidence type="ECO:0000313" key="2">
    <source>
        <dbReference type="EMBL" id="MBP2472777.1"/>
    </source>
</evidence>
<keyword evidence="2" id="KW-0489">Methyltransferase</keyword>
<feature type="domain" description="Methyltransferase" evidence="1">
    <location>
        <begin position="50"/>
        <end position="104"/>
    </location>
</feature>
<organism evidence="2 3">
    <name type="scientific">Crossiella equi</name>
    <dbReference type="NCBI Taxonomy" id="130796"/>
    <lineage>
        <taxon>Bacteria</taxon>
        <taxon>Bacillati</taxon>
        <taxon>Actinomycetota</taxon>
        <taxon>Actinomycetes</taxon>
        <taxon>Pseudonocardiales</taxon>
        <taxon>Pseudonocardiaceae</taxon>
        <taxon>Crossiella</taxon>
    </lineage>
</organism>
<evidence type="ECO:0000259" key="1">
    <source>
        <dbReference type="Pfam" id="PF13649"/>
    </source>
</evidence>
<dbReference type="RefSeq" id="WP_143342349.1">
    <property type="nucleotide sequence ID" value="NZ_JAGIOO010000001.1"/>
</dbReference>
<comment type="caution">
    <text evidence="2">The sequence shown here is derived from an EMBL/GenBank/DDBJ whole genome shotgun (WGS) entry which is preliminary data.</text>
</comment>
<evidence type="ECO:0000313" key="3">
    <source>
        <dbReference type="Proteomes" id="UP001519363"/>
    </source>
</evidence>
<dbReference type="InterPro" id="IPR041698">
    <property type="entry name" value="Methyltransf_25"/>
</dbReference>
<dbReference type="Pfam" id="PF13649">
    <property type="entry name" value="Methyltransf_25"/>
    <property type="match status" value="1"/>
</dbReference>
<dbReference type="Proteomes" id="UP001519363">
    <property type="component" value="Unassembled WGS sequence"/>
</dbReference>
<accession>A0ABS5A865</accession>
<reference evidence="2 3" key="1">
    <citation type="submission" date="2021-03" db="EMBL/GenBank/DDBJ databases">
        <title>Sequencing the genomes of 1000 actinobacteria strains.</title>
        <authorList>
            <person name="Klenk H.-P."/>
        </authorList>
    </citation>
    <scope>NUCLEOTIDE SEQUENCE [LARGE SCALE GENOMIC DNA]</scope>
    <source>
        <strain evidence="2 3">DSM 44580</strain>
    </source>
</reference>
<gene>
    <name evidence="2" type="ORF">JOF53_001649</name>
</gene>
<dbReference type="Gene3D" id="3.40.50.150">
    <property type="entry name" value="Vaccinia Virus protein VP39"/>
    <property type="match status" value="1"/>
</dbReference>